<dbReference type="PROSITE" id="PS52015">
    <property type="entry name" value="TONB_CTD"/>
    <property type="match status" value="1"/>
</dbReference>
<dbReference type="EMBL" id="LLXZ01000220">
    <property type="protein sequence ID" value="KRQ94091.1"/>
    <property type="molecule type" value="Genomic_DNA"/>
</dbReference>
<dbReference type="STRING" id="280332.CQ12_21030"/>
<dbReference type="GO" id="GO:0055085">
    <property type="term" value="P:transmembrane transport"/>
    <property type="evidence" value="ECO:0007669"/>
    <property type="project" value="InterPro"/>
</dbReference>
<evidence type="ECO:0000256" key="1">
    <source>
        <dbReference type="ARBA" id="ARBA00004383"/>
    </source>
</evidence>
<dbReference type="Gene3D" id="3.30.1150.10">
    <property type="match status" value="1"/>
</dbReference>
<protein>
    <recommendedName>
        <fullName evidence="10">TonB C-terminal domain-containing protein</fullName>
    </recommendedName>
</protein>
<dbReference type="InterPro" id="IPR006260">
    <property type="entry name" value="TonB/TolA_C"/>
</dbReference>
<sequence>MLAGLFGLLLASESPSYAQTNGPDGQTNAVEVWKKKIASQLASKRAFPPGAIGQSGTAKVKFAIDRQGKLISRALVESSGSELLDAAALTMVERAEPFPEPPAEVKDEEISFTVPVFFAVRKQLPWAGGQWPAEWVEDQAKVDAKIRGICRGC</sequence>
<dbReference type="Proteomes" id="UP000050863">
    <property type="component" value="Unassembled WGS sequence"/>
</dbReference>
<evidence type="ECO:0000313" key="12">
    <source>
        <dbReference type="Proteomes" id="UP000050863"/>
    </source>
</evidence>
<dbReference type="PANTHER" id="PTHR33446:SF2">
    <property type="entry name" value="PROTEIN TONB"/>
    <property type="match status" value="1"/>
</dbReference>
<evidence type="ECO:0000256" key="8">
    <source>
        <dbReference type="ARBA" id="ARBA00022989"/>
    </source>
</evidence>
<keyword evidence="5" id="KW-0997">Cell inner membrane</keyword>
<dbReference type="GO" id="GO:0015031">
    <property type="term" value="P:protein transport"/>
    <property type="evidence" value="ECO:0007669"/>
    <property type="project" value="UniProtKB-KW"/>
</dbReference>
<evidence type="ECO:0000256" key="9">
    <source>
        <dbReference type="ARBA" id="ARBA00023136"/>
    </source>
</evidence>
<name>A0A0R3KEU6_9BRAD</name>
<keyword evidence="4" id="KW-1003">Cell membrane</keyword>
<keyword evidence="12" id="KW-1185">Reference proteome</keyword>
<gene>
    <name evidence="11" type="ORF">CQ12_21030</name>
</gene>
<dbReference type="NCBIfam" id="TIGR01352">
    <property type="entry name" value="tonB_Cterm"/>
    <property type="match status" value="1"/>
</dbReference>
<keyword evidence="9" id="KW-0472">Membrane</keyword>
<dbReference type="GO" id="GO:0031992">
    <property type="term" value="F:energy transducer activity"/>
    <property type="evidence" value="ECO:0007669"/>
    <property type="project" value="TreeGrafter"/>
</dbReference>
<keyword evidence="3" id="KW-0813">Transport</keyword>
<dbReference type="InterPro" id="IPR037682">
    <property type="entry name" value="TonB_C"/>
</dbReference>
<evidence type="ECO:0000256" key="2">
    <source>
        <dbReference type="ARBA" id="ARBA00006555"/>
    </source>
</evidence>
<keyword evidence="6" id="KW-0812">Transmembrane</keyword>
<evidence type="ECO:0000313" key="11">
    <source>
        <dbReference type="EMBL" id="KRQ94091.1"/>
    </source>
</evidence>
<evidence type="ECO:0000256" key="6">
    <source>
        <dbReference type="ARBA" id="ARBA00022692"/>
    </source>
</evidence>
<reference evidence="11 12" key="1">
    <citation type="submission" date="2014-03" db="EMBL/GenBank/DDBJ databases">
        <title>Bradyrhizobium valentinum sp. nov., isolated from effective nodules of Lupinus mariae-josephae, a lupine endemic of basic-lime soils in Eastern Spain.</title>
        <authorList>
            <person name="Duran D."/>
            <person name="Rey L."/>
            <person name="Navarro A."/>
            <person name="Busquets A."/>
            <person name="Imperial J."/>
            <person name="Ruiz-Argueso T."/>
        </authorList>
    </citation>
    <scope>NUCLEOTIDE SEQUENCE [LARGE SCALE GENOMIC DNA]</scope>
    <source>
        <strain evidence="11 12">PAC68</strain>
    </source>
</reference>
<dbReference type="AlphaFoldDB" id="A0A0R3KEU6"/>
<dbReference type="PANTHER" id="PTHR33446">
    <property type="entry name" value="PROTEIN TONB-RELATED"/>
    <property type="match status" value="1"/>
</dbReference>
<evidence type="ECO:0000256" key="5">
    <source>
        <dbReference type="ARBA" id="ARBA00022519"/>
    </source>
</evidence>
<comment type="subcellular location">
    <subcellularLocation>
        <location evidence="1">Cell inner membrane</location>
        <topology evidence="1">Single-pass membrane protein</topology>
        <orientation evidence="1">Periplasmic side</orientation>
    </subcellularLocation>
</comment>
<keyword evidence="8" id="KW-1133">Transmembrane helix</keyword>
<comment type="similarity">
    <text evidence="2">Belongs to the TonB family.</text>
</comment>
<evidence type="ECO:0000256" key="3">
    <source>
        <dbReference type="ARBA" id="ARBA00022448"/>
    </source>
</evidence>
<dbReference type="InterPro" id="IPR051045">
    <property type="entry name" value="TonB-dependent_transducer"/>
</dbReference>
<organism evidence="11 12">
    <name type="scientific">Bradyrhizobium jicamae</name>
    <dbReference type="NCBI Taxonomy" id="280332"/>
    <lineage>
        <taxon>Bacteria</taxon>
        <taxon>Pseudomonadati</taxon>
        <taxon>Pseudomonadota</taxon>
        <taxon>Alphaproteobacteria</taxon>
        <taxon>Hyphomicrobiales</taxon>
        <taxon>Nitrobacteraceae</taxon>
        <taxon>Bradyrhizobium</taxon>
    </lineage>
</organism>
<comment type="caution">
    <text evidence="11">The sequence shown here is derived from an EMBL/GenBank/DDBJ whole genome shotgun (WGS) entry which is preliminary data.</text>
</comment>
<evidence type="ECO:0000259" key="10">
    <source>
        <dbReference type="PROSITE" id="PS52015"/>
    </source>
</evidence>
<keyword evidence="7" id="KW-0653">Protein transport</keyword>
<dbReference type="GO" id="GO:0098797">
    <property type="term" value="C:plasma membrane protein complex"/>
    <property type="evidence" value="ECO:0007669"/>
    <property type="project" value="TreeGrafter"/>
</dbReference>
<dbReference type="Pfam" id="PF13103">
    <property type="entry name" value="TonB_2"/>
    <property type="match status" value="1"/>
</dbReference>
<accession>A0A0R3KEU6</accession>
<proteinExistence type="inferred from homology"/>
<dbReference type="SUPFAM" id="SSF74653">
    <property type="entry name" value="TolA/TonB C-terminal domain"/>
    <property type="match status" value="1"/>
</dbReference>
<evidence type="ECO:0000256" key="4">
    <source>
        <dbReference type="ARBA" id="ARBA00022475"/>
    </source>
</evidence>
<feature type="domain" description="TonB C-terminal" evidence="10">
    <location>
        <begin position="32"/>
        <end position="127"/>
    </location>
</feature>
<evidence type="ECO:0000256" key="7">
    <source>
        <dbReference type="ARBA" id="ARBA00022927"/>
    </source>
</evidence>